<organism evidence="2 3">
    <name type="scientific">Saguinus oedipus</name>
    <name type="common">Cotton-top tamarin</name>
    <name type="synonym">Oedipomidas oedipus</name>
    <dbReference type="NCBI Taxonomy" id="9490"/>
    <lineage>
        <taxon>Eukaryota</taxon>
        <taxon>Metazoa</taxon>
        <taxon>Chordata</taxon>
        <taxon>Craniata</taxon>
        <taxon>Vertebrata</taxon>
        <taxon>Euteleostomi</taxon>
        <taxon>Mammalia</taxon>
        <taxon>Eutheria</taxon>
        <taxon>Euarchontoglires</taxon>
        <taxon>Primates</taxon>
        <taxon>Haplorrhini</taxon>
        <taxon>Platyrrhini</taxon>
        <taxon>Cebidae</taxon>
        <taxon>Callitrichinae</taxon>
        <taxon>Saguinus</taxon>
    </lineage>
</organism>
<protein>
    <submittedName>
        <fullName evidence="2">Uncharacterized protein</fullName>
    </submittedName>
</protein>
<accession>A0ABQ9WG82</accession>
<gene>
    <name evidence="2" type="ORF">P7K49_001876</name>
</gene>
<evidence type="ECO:0000313" key="3">
    <source>
        <dbReference type="Proteomes" id="UP001266305"/>
    </source>
</evidence>
<evidence type="ECO:0000256" key="1">
    <source>
        <dbReference type="SAM" id="MobiDB-lite"/>
    </source>
</evidence>
<name>A0ABQ9WG82_SAGOE</name>
<keyword evidence="3" id="KW-1185">Reference proteome</keyword>
<evidence type="ECO:0000313" key="2">
    <source>
        <dbReference type="EMBL" id="KAK2120490.1"/>
    </source>
</evidence>
<proteinExistence type="predicted"/>
<comment type="caution">
    <text evidence="2">The sequence shown here is derived from an EMBL/GenBank/DDBJ whole genome shotgun (WGS) entry which is preliminary data.</text>
</comment>
<dbReference type="Proteomes" id="UP001266305">
    <property type="component" value="Unassembled WGS sequence"/>
</dbReference>
<dbReference type="EMBL" id="JASSZA010000001">
    <property type="protein sequence ID" value="KAK2120490.1"/>
    <property type="molecule type" value="Genomic_DNA"/>
</dbReference>
<feature type="region of interest" description="Disordered" evidence="1">
    <location>
        <begin position="77"/>
        <end position="110"/>
    </location>
</feature>
<sequence>MGRGGPPAFDTCFSPGPGALTCCARAPLPSAHARCAVNRTSRGRWAVRTVGPVRRFRGLAMRLARLCLDSEKRGAQPALGGVHQCGTRGRPRVAGAGGGVRLRTPRHVQH</sequence>
<reference evidence="2 3" key="1">
    <citation type="submission" date="2023-05" db="EMBL/GenBank/DDBJ databases">
        <title>B98-5 Cell Line De Novo Hybrid Assembly: An Optical Mapping Approach.</title>
        <authorList>
            <person name="Kananen K."/>
            <person name="Auerbach J.A."/>
            <person name="Kautto E."/>
            <person name="Blachly J.S."/>
        </authorList>
    </citation>
    <scope>NUCLEOTIDE SEQUENCE [LARGE SCALE GENOMIC DNA]</scope>
    <source>
        <strain evidence="2">B95-8</strain>
        <tissue evidence="2">Cell line</tissue>
    </source>
</reference>